<evidence type="ECO:0000256" key="9">
    <source>
        <dbReference type="ARBA" id="ARBA00047469"/>
    </source>
</evidence>
<dbReference type="HAMAP" id="MF_00049_B">
    <property type="entry name" value="Leu_tRNA_synth_B"/>
    <property type="match status" value="1"/>
</dbReference>
<evidence type="ECO:0000256" key="3">
    <source>
        <dbReference type="ARBA" id="ARBA00022598"/>
    </source>
</evidence>
<dbReference type="Gene3D" id="3.10.20.590">
    <property type="match status" value="1"/>
</dbReference>
<dbReference type="OrthoDB" id="15954at2759"/>
<accession>C1FDX5</accession>
<reference evidence="15 16" key="1">
    <citation type="journal article" date="2009" name="Science">
        <title>Green evolution and dynamic adaptations revealed by genomes of the marine picoeukaryotes Micromonas.</title>
        <authorList>
            <person name="Worden A.Z."/>
            <person name="Lee J.H."/>
            <person name="Mock T."/>
            <person name="Rouze P."/>
            <person name="Simmons M.P."/>
            <person name="Aerts A.L."/>
            <person name="Allen A.E."/>
            <person name="Cuvelier M.L."/>
            <person name="Derelle E."/>
            <person name="Everett M.V."/>
            <person name="Foulon E."/>
            <person name="Grimwood J."/>
            <person name="Gundlach H."/>
            <person name="Henrissat B."/>
            <person name="Napoli C."/>
            <person name="McDonald S.M."/>
            <person name="Parker M.S."/>
            <person name="Rombauts S."/>
            <person name="Salamov A."/>
            <person name="Von Dassow P."/>
            <person name="Badger J.H."/>
            <person name="Coutinho P.M."/>
            <person name="Demir E."/>
            <person name="Dubchak I."/>
            <person name="Gentemann C."/>
            <person name="Eikrem W."/>
            <person name="Gready J.E."/>
            <person name="John U."/>
            <person name="Lanier W."/>
            <person name="Lindquist E.A."/>
            <person name="Lucas S."/>
            <person name="Mayer K.F."/>
            <person name="Moreau H."/>
            <person name="Not F."/>
            <person name="Otillar R."/>
            <person name="Panaud O."/>
            <person name="Pangilinan J."/>
            <person name="Paulsen I."/>
            <person name="Piegu B."/>
            <person name="Poliakov A."/>
            <person name="Robbens S."/>
            <person name="Schmutz J."/>
            <person name="Toulza E."/>
            <person name="Wyss T."/>
            <person name="Zelensky A."/>
            <person name="Zhou K."/>
            <person name="Armbrust E.V."/>
            <person name="Bhattacharya D."/>
            <person name="Goodenough U.W."/>
            <person name="Van de Peer Y."/>
            <person name="Grigoriev I.V."/>
        </authorList>
    </citation>
    <scope>NUCLEOTIDE SEQUENCE [LARGE SCALE GENOMIC DNA]</scope>
    <source>
        <strain evidence="16">RCC299 / NOUM17</strain>
    </source>
</reference>
<dbReference type="FunFam" id="3.40.50.620:FF:000056">
    <property type="entry name" value="Leucine--tRNA ligase"/>
    <property type="match status" value="1"/>
</dbReference>
<keyword evidence="6 10" id="KW-0648">Protein biosynthesis</keyword>
<evidence type="ECO:0000256" key="7">
    <source>
        <dbReference type="ARBA" id="ARBA00023146"/>
    </source>
</evidence>
<evidence type="ECO:0000313" key="15">
    <source>
        <dbReference type="EMBL" id="ACO68467.1"/>
    </source>
</evidence>
<dbReference type="CDD" id="cd07958">
    <property type="entry name" value="Anticodon_Ia_Leu_BEm"/>
    <property type="match status" value="1"/>
</dbReference>
<dbReference type="InterPro" id="IPR015413">
    <property type="entry name" value="Methionyl/Leucyl_tRNA_Synth"/>
</dbReference>
<keyword evidence="3 10" id="KW-0436">Ligase</keyword>
<feature type="domain" description="Leucyl-tRNA synthetase editing" evidence="14">
    <location>
        <begin position="182"/>
        <end position="366"/>
    </location>
</feature>
<dbReference type="EMBL" id="CP001574">
    <property type="protein sequence ID" value="ACO68467.1"/>
    <property type="molecule type" value="Genomic_DNA"/>
</dbReference>
<dbReference type="InterPro" id="IPR009008">
    <property type="entry name" value="Val/Leu/Ile-tRNA-synth_edit"/>
</dbReference>
<evidence type="ECO:0000256" key="5">
    <source>
        <dbReference type="ARBA" id="ARBA00022840"/>
    </source>
</evidence>
<dbReference type="EC" id="6.1.1.4" evidence="2"/>
<dbReference type="InterPro" id="IPR002302">
    <property type="entry name" value="Leu-tRNA-ligase"/>
</dbReference>
<dbReference type="GO" id="GO:0009791">
    <property type="term" value="P:post-embryonic development"/>
    <property type="evidence" value="ECO:0007669"/>
    <property type="project" value="UniProtKB-ARBA"/>
</dbReference>
<dbReference type="AlphaFoldDB" id="C1FDX5"/>
<dbReference type="SUPFAM" id="SSF47323">
    <property type="entry name" value="Anticodon-binding domain of a subclass of class I aminoacyl-tRNA synthetases"/>
    <property type="match status" value="1"/>
</dbReference>
<dbReference type="PANTHER" id="PTHR43740:SF2">
    <property type="entry name" value="LEUCINE--TRNA LIGASE, MITOCHONDRIAL"/>
    <property type="match status" value="1"/>
</dbReference>
<evidence type="ECO:0000259" key="14">
    <source>
        <dbReference type="Pfam" id="PF13603"/>
    </source>
</evidence>
<dbReference type="FunCoup" id="C1FDX5">
    <property type="interactions" value="1689"/>
</dbReference>
<evidence type="ECO:0000256" key="8">
    <source>
        <dbReference type="ARBA" id="ARBA00030520"/>
    </source>
</evidence>
<dbReference type="FunFam" id="1.10.730.10:FF:000002">
    <property type="entry name" value="Leucine--tRNA ligase"/>
    <property type="match status" value="1"/>
</dbReference>
<dbReference type="InterPro" id="IPR013155">
    <property type="entry name" value="M/V/L/I-tRNA-synth_anticd-bd"/>
</dbReference>
<dbReference type="GO" id="GO:0004823">
    <property type="term" value="F:leucine-tRNA ligase activity"/>
    <property type="evidence" value="ECO:0007669"/>
    <property type="project" value="UniProtKB-EC"/>
</dbReference>
<dbReference type="Pfam" id="PF08264">
    <property type="entry name" value="Anticodon_1"/>
    <property type="match status" value="1"/>
</dbReference>
<protein>
    <recommendedName>
        <fullName evidence="2">leucine--tRNA ligase</fullName>
        <ecNumber evidence="2">6.1.1.4</ecNumber>
    </recommendedName>
    <alternativeName>
        <fullName evidence="8">Leucyl-tRNA synthetase</fullName>
    </alternativeName>
</protein>
<evidence type="ECO:0000256" key="6">
    <source>
        <dbReference type="ARBA" id="ARBA00022917"/>
    </source>
</evidence>
<feature type="domain" description="Methionyl/Leucyl tRNA synthetase" evidence="13">
    <location>
        <begin position="2"/>
        <end position="133"/>
    </location>
</feature>
<dbReference type="FunFam" id="3.40.50.620:FF:000077">
    <property type="entry name" value="Leucine--tRNA ligase"/>
    <property type="match status" value="1"/>
</dbReference>
<evidence type="ECO:0000259" key="13">
    <source>
        <dbReference type="Pfam" id="PF09334"/>
    </source>
</evidence>
<dbReference type="Gene3D" id="1.10.730.10">
    <property type="entry name" value="Isoleucyl-tRNA Synthetase, Domain 1"/>
    <property type="match status" value="1"/>
</dbReference>
<dbReference type="NCBIfam" id="TIGR00396">
    <property type="entry name" value="leuS_bact"/>
    <property type="match status" value="1"/>
</dbReference>
<comment type="similarity">
    <text evidence="1 10">Belongs to the class-I aminoacyl-tRNA synthetase family.</text>
</comment>
<dbReference type="PRINTS" id="PR00985">
    <property type="entry name" value="TRNASYNTHLEU"/>
</dbReference>
<organism evidence="15 16">
    <name type="scientific">Micromonas commoda (strain RCC299 / NOUM17 / CCMP2709)</name>
    <name type="common">Picoplanktonic green alga</name>
    <dbReference type="NCBI Taxonomy" id="296587"/>
    <lineage>
        <taxon>Eukaryota</taxon>
        <taxon>Viridiplantae</taxon>
        <taxon>Chlorophyta</taxon>
        <taxon>Mamiellophyceae</taxon>
        <taxon>Mamiellales</taxon>
        <taxon>Mamiellaceae</taxon>
        <taxon>Micromonas</taxon>
    </lineage>
</organism>
<dbReference type="Pfam" id="PF13603">
    <property type="entry name" value="tRNA-synt_1_2"/>
    <property type="match status" value="1"/>
</dbReference>
<dbReference type="SUPFAM" id="SSF50677">
    <property type="entry name" value="ValRS/IleRS/LeuRS editing domain"/>
    <property type="match status" value="1"/>
</dbReference>
<dbReference type="GeneID" id="8250524"/>
<dbReference type="InterPro" id="IPR002300">
    <property type="entry name" value="aa-tRNA-synth_Ia"/>
</dbReference>
<feature type="domain" description="Methionyl/Valyl/Leucyl/Isoleucyl-tRNA synthetase anticodon-binding" evidence="12">
    <location>
        <begin position="613"/>
        <end position="726"/>
    </location>
</feature>
<keyword evidence="7 10" id="KW-0030">Aminoacyl-tRNA synthetase</keyword>
<dbReference type="InterPro" id="IPR009080">
    <property type="entry name" value="tRNAsynth_Ia_anticodon-bd"/>
</dbReference>
<dbReference type="Gene3D" id="3.40.50.620">
    <property type="entry name" value="HUPs"/>
    <property type="match status" value="2"/>
</dbReference>
<comment type="catalytic activity">
    <reaction evidence="9">
        <text>tRNA(Leu) + L-leucine + ATP = L-leucyl-tRNA(Leu) + AMP + diphosphate</text>
        <dbReference type="Rhea" id="RHEA:11688"/>
        <dbReference type="Rhea" id="RHEA-COMP:9613"/>
        <dbReference type="Rhea" id="RHEA-COMP:9622"/>
        <dbReference type="ChEBI" id="CHEBI:30616"/>
        <dbReference type="ChEBI" id="CHEBI:33019"/>
        <dbReference type="ChEBI" id="CHEBI:57427"/>
        <dbReference type="ChEBI" id="CHEBI:78442"/>
        <dbReference type="ChEBI" id="CHEBI:78494"/>
        <dbReference type="ChEBI" id="CHEBI:456215"/>
        <dbReference type="EC" id="6.1.1.4"/>
    </reaction>
</comment>
<dbReference type="FunFam" id="3.90.740.10:FF:000049">
    <property type="entry name" value="Os01g0120300 protein"/>
    <property type="match status" value="1"/>
</dbReference>
<dbReference type="KEGG" id="mis:MICPUN_89596"/>
<evidence type="ECO:0000256" key="2">
    <source>
        <dbReference type="ARBA" id="ARBA00013164"/>
    </source>
</evidence>
<dbReference type="eggNOG" id="KOG0435">
    <property type="taxonomic scope" value="Eukaryota"/>
</dbReference>
<evidence type="ECO:0000256" key="4">
    <source>
        <dbReference type="ARBA" id="ARBA00022741"/>
    </source>
</evidence>
<dbReference type="Proteomes" id="UP000002009">
    <property type="component" value="Chromosome 1"/>
</dbReference>
<dbReference type="RefSeq" id="XP_002507209.1">
    <property type="nucleotide sequence ID" value="XM_002507163.1"/>
</dbReference>
<dbReference type="GO" id="GO:0005829">
    <property type="term" value="C:cytosol"/>
    <property type="evidence" value="ECO:0007669"/>
    <property type="project" value="TreeGrafter"/>
</dbReference>
<dbReference type="GO" id="GO:0006429">
    <property type="term" value="P:leucyl-tRNA aminoacylation"/>
    <property type="evidence" value="ECO:0007669"/>
    <property type="project" value="InterPro"/>
</dbReference>
<dbReference type="CDD" id="cd00812">
    <property type="entry name" value="LeuRS_core"/>
    <property type="match status" value="1"/>
</dbReference>
<sequence length="766" mass="86742">MFPYPSGAGLHVGHPEGYTATDIIARYKRMTGHNVLHPMGWDAFGLPAEQYAIETGTHPRHTTNTNVGRFREQLKSLGFSYDWEREVATSDSKYYKWTQWIFLQLLERGLAYQAEVPVNWCPALGTVLANEEVIDGLSERGGHPVVRRPMKQWMLRITDYAERLLDDLDGLDWPESIKEMQRNWIGRSEGVRLSFRLPGAEEKVEVFTTRPDTLFGVTYLVLAPEHPLIHTLTSKEQAAAVREYVETSSRKSDLERTDLAKEKTGIFTGAYATHPLTEEEIPIWVADYVLGSYGTGAIMAVPAHDERDNEFAAAFELPVIQVVTPPDGDCTCYAGDGFMQNSASEAIDVNGLTNSDAGQRILEWLEENSVGTKTINYKLRDWLFARQRYWGEPFPVVYADNDRDKPVPIPYSDLPLTLPETDNFKPSGTGEGPLANISEWVNTVDPRDGVSAARRDTNTMPQWAGSCWYYLRFIDPMNDDAFVDGDLEKYWMPVDLYVGGAEHAVLHLLYARFWHKVLYDIGAVSTKEPFQRLVSQGMILGEMSKSRGNVVNPDEIVRDFGADSLRLYEMFMGPLRETKVWQTKGVEGCSRFLARAYRLFDSYTDETPSDDQLRVIHRCIAKVTEETENMRFNTAIAAMMEFTNAATKWERRPKVILESFALLLGPYAPHLSEELWERLGNQSTNAYETWPVANTKYLMDDNVTLAVQVNGKMRGRIELGMDSPKEDALAMAMQQDNISRFVPDKTAIQKVVYVPGKVLNIVAQPL</sequence>
<proteinExistence type="inferred from homology"/>
<dbReference type="GO" id="GO:0048608">
    <property type="term" value="P:reproductive structure development"/>
    <property type="evidence" value="ECO:0007669"/>
    <property type="project" value="UniProtKB-ARBA"/>
</dbReference>
<dbReference type="InParanoid" id="C1FDX5"/>
<name>C1FDX5_MICCC</name>
<dbReference type="SUPFAM" id="SSF52374">
    <property type="entry name" value="Nucleotidylyl transferase"/>
    <property type="match status" value="1"/>
</dbReference>
<dbReference type="GO" id="GO:0002161">
    <property type="term" value="F:aminoacyl-tRNA deacylase activity"/>
    <property type="evidence" value="ECO:0007669"/>
    <property type="project" value="InterPro"/>
</dbReference>
<dbReference type="OMA" id="GIEHACM"/>
<keyword evidence="16" id="KW-1185">Reference proteome</keyword>
<evidence type="ECO:0000256" key="1">
    <source>
        <dbReference type="ARBA" id="ARBA00005594"/>
    </source>
</evidence>
<evidence type="ECO:0000256" key="10">
    <source>
        <dbReference type="RuleBase" id="RU363035"/>
    </source>
</evidence>
<dbReference type="InterPro" id="IPR025709">
    <property type="entry name" value="Leu_tRNA-synth_edit"/>
</dbReference>
<dbReference type="STRING" id="296587.C1FDX5"/>
<feature type="domain" description="Aminoacyl-tRNA synthetase class Ia" evidence="11">
    <location>
        <begin position="379"/>
        <end position="570"/>
    </location>
</feature>
<dbReference type="PROSITE" id="PS00178">
    <property type="entry name" value="AA_TRNA_LIGASE_I"/>
    <property type="match status" value="1"/>
</dbReference>
<dbReference type="Pfam" id="PF09334">
    <property type="entry name" value="tRNA-synt_1g"/>
    <property type="match status" value="1"/>
</dbReference>
<dbReference type="PANTHER" id="PTHR43740">
    <property type="entry name" value="LEUCYL-TRNA SYNTHETASE"/>
    <property type="match status" value="1"/>
</dbReference>
<keyword evidence="5 10" id="KW-0067">ATP-binding</keyword>
<dbReference type="InterPro" id="IPR014729">
    <property type="entry name" value="Rossmann-like_a/b/a_fold"/>
</dbReference>
<keyword evidence="4 10" id="KW-0547">Nucleotide-binding</keyword>
<dbReference type="Gene3D" id="3.90.740.10">
    <property type="entry name" value="Valyl/Leucyl/Isoleucyl-tRNA synthetase, editing domain"/>
    <property type="match status" value="1"/>
</dbReference>
<dbReference type="GO" id="GO:0005524">
    <property type="term" value="F:ATP binding"/>
    <property type="evidence" value="ECO:0007669"/>
    <property type="project" value="UniProtKB-KW"/>
</dbReference>
<evidence type="ECO:0000313" key="16">
    <source>
        <dbReference type="Proteomes" id="UP000002009"/>
    </source>
</evidence>
<dbReference type="Pfam" id="PF00133">
    <property type="entry name" value="tRNA-synt_1"/>
    <property type="match status" value="1"/>
</dbReference>
<dbReference type="InterPro" id="IPR001412">
    <property type="entry name" value="aa-tRNA-synth_I_CS"/>
</dbReference>
<gene>
    <name evidence="15" type="ORF">MICPUN_89596</name>
</gene>
<evidence type="ECO:0000259" key="11">
    <source>
        <dbReference type="Pfam" id="PF00133"/>
    </source>
</evidence>
<evidence type="ECO:0000259" key="12">
    <source>
        <dbReference type="Pfam" id="PF08264"/>
    </source>
</evidence>